<proteinExistence type="predicted"/>
<dbReference type="EMBL" id="CP011339">
    <property type="protein sequence ID" value="AKV68506.1"/>
    <property type="molecule type" value="Genomic_DNA"/>
</dbReference>
<dbReference type="AlphaFoldDB" id="A0A0K1S3E7"/>
<organism evidence="1 2">
    <name type="scientific">Microcystis panniformis FACHB-1757</name>
    <dbReference type="NCBI Taxonomy" id="1638788"/>
    <lineage>
        <taxon>Bacteria</taxon>
        <taxon>Bacillati</taxon>
        <taxon>Cyanobacteriota</taxon>
        <taxon>Cyanophyceae</taxon>
        <taxon>Oscillatoriophycideae</taxon>
        <taxon>Chroococcales</taxon>
        <taxon>Microcystaceae</taxon>
        <taxon>Microcystis</taxon>
    </lineage>
</organism>
<sequence>MIRQGLKFSLGAALLTSFFWHRGNVLDNFVYPVFGYVSVLIEPSMGGAIAAGLGRLGGSALGESLPLSW</sequence>
<name>A0A0K1S3E7_9CHRO</name>
<gene>
    <name evidence="1" type="ORF">VL20_3503</name>
</gene>
<dbReference type="Proteomes" id="UP000068167">
    <property type="component" value="Chromosome"/>
</dbReference>
<reference evidence="1 2" key="1">
    <citation type="journal article" date="2016" name="Stand. Genomic Sci.">
        <title>Complete genome sequence and genomic characterization of Microcystis panniformis FACHB 1757 by third-generation sequencing.</title>
        <authorList>
            <person name="Zhang J.Y."/>
            <person name="Guan R."/>
            <person name="Zhang H.J."/>
            <person name="Li H."/>
            <person name="Xiao P."/>
            <person name="Yu G.L."/>
            <person name="Du L."/>
            <person name="Cao D.M."/>
            <person name="Zhu B.C."/>
            <person name="Li R.H."/>
            <person name="Lu Z.H."/>
        </authorList>
    </citation>
    <scope>NUCLEOTIDE SEQUENCE [LARGE SCALE GENOMIC DNA]</scope>
    <source>
        <strain evidence="1 2">FACHB-1757</strain>
    </source>
</reference>
<keyword evidence="2" id="KW-1185">Reference proteome</keyword>
<dbReference type="KEGG" id="mpk:VL20_3503"/>
<evidence type="ECO:0000313" key="1">
    <source>
        <dbReference type="EMBL" id="AKV68506.1"/>
    </source>
</evidence>
<protein>
    <submittedName>
        <fullName evidence="1">Uncharacterized protein</fullName>
    </submittedName>
</protein>
<dbReference type="PATRIC" id="fig|1638788.3.peg.3543"/>
<evidence type="ECO:0000313" key="2">
    <source>
        <dbReference type="Proteomes" id="UP000068167"/>
    </source>
</evidence>
<accession>A0A0K1S3E7</accession>